<dbReference type="EMBL" id="MSPP01000002">
    <property type="protein sequence ID" value="OUD09584.1"/>
    <property type="molecule type" value="Genomic_DNA"/>
</dbReference>
<dbReference type="InterPro" id="IPR036215">
    <property type="entry name" value="TM0957-like_sf"/>
</dbReference>
<keyword evidence="2" id="KW-1185">Reference proteome</keyword>
<dbReference type="OrthoDB" id="6631333at2"/>
<evidence type="ECO:0000313" key="1">
    <source>
        <dbReference type="EMBL" id="OUD09584.1"/>
    </source>
</evidence>
<comment type="caution">
    <text evidence="1">The sequence shown here is derived from an EMBL/GenBank/DDBJ whole genome shotgun (WGS) entry which is preliminary data.</text>
</comment>
<gene>
    <name evidence="1" type="ORF">BVC71_06975</name>
</gene>
<dbReference type="SUPFAM" id="SSF141318">
    <property type="entry name" value="TM0957-like"/>
    <property type="match status" value="1"/>
</dbReference>
<protein>
    <recommendedName>
        <fullName evidence="3">DUF2291 domain-containing protein</fullName>
    </recommendedName>
</protein>
<evidence type="ECO:0008006" key="3">
    <source>
        <dbReference type="Google" id="ProtNLM"/>
    </source>
</evidence>
<organism evidence="1 2">
    <name type="scientific">Marivivens niveibacter</name>
    <dbReference type="NCBI Taxonomy" id="1930667"/>
    <lineage>
        <taxon>Bacteria</taxon>
        <taxon>Pseudomonadati</taxon>
        <taxon>Pseudomonadota</taxon>
        <taxon>Alphaproteobacteria</taxon>
        <taxon>Rhodobacterales</taxon>
        <taxon>Paracoccaceae</taxon>
        <taxon>Marivivens group</taxon>
        <taxon>Marivivens</taxon>
    </lineage>
</organism>
<accession>A0A251WZU4</accession>
<sequence>MAPAPKKSKVKGWILPACIAAVVAGIALDTKVVTVGSDEDVREQVFDPDGFGRATFPRIQSRVLEIAPDAVQLAQELADDKAAAIEAYGTKTAIGGVLAVSVIGVAGEGRSGIFPLTVAGLPEGTNVRMQTGPAINGTDLRDFPGDITFGQFKNQIEFQDAGSGLNRAMAADVLADLDRDGLSGQTVSVTGVFTLINPKNWLITPVAIEVE</sequence>
<reference evidence="1 2" key="1">
    <citation type="submission" date="2016-12" db="EMBL/GenBank/DDBJ databases">
        <title>The draft genome sequence of HSLHS2.</title>
        <authorList>
            <person name="Hu D."/>
            <person name="Wang L."/>
            <person name="Shao Z."/>
        </authorList>
    </citation>
    <scope>NUCLEOTIDE SEQUENCE [LARGE SCALE GENOMIC DNA]</scope>
    <source>
        <strain evidence="1">MCCC 1A06712</strain>
    </source>
</reference>
<dbReference type="PIRSF" id="PIRSF033535">
    <property type="entry name" value="UCP033535_plp"/>
    <property type="match status" value="1"/>
</dbReference>
<proteinExistence type="predicted"/>
<evidence type="ECO:0000313" key="2">
    <source>
        <dbReference type="Proteomes" id="UP000194664"/>
    </source>
</evidence>
<dbReference type="Pfam" id="PF10054">
    <property type="entry name" value="DUF2291"/>
    <property type="match status" value="1"/>
</dbReference>
<name>A0A251WZU4_9RHOB</name>
<dbReference type="AlphaFoldDB" id="A0A251WZU4"/>
<dbReference type="Proteomes" id="UP000194664">
    <property type="component" value="Unassembled WGS sequence"/>
</dbReference>
<dbReference type="InterPro" id="IPR014582">
    <property type="entry name" value="UCP033535_lipo"/>
</dbReference>